<dbReference type="InterPro" id="IPR024079">
    <property type="entry name" value="MetalloPept_cat_dom_sf"/>
</dbReference>
<dbReference type="Gene3D" id="1.10.472.150">
    <property type="entry name" value="Glucose-regulated metallo-peptidase M90, N-terminal domain"/>
    <property type="match status" value="1"/>
</dbReference>
<reference evidence="1" key="1">
    <citation type="submission" date="2015-10" db="EMBL/GenBank/DDBJ databases">
        <title>Description of Candidatus Tenderia electrophaga gen. nov, sp. nov., an Uncultivated Electroautotroph from a Biocathode Enrichment.</title>
        <authorList>
            <person name="Eddie B.J."/>
            <person name="Malanoski A.P."/>
            <person name="Wang Z."/>
            <person name="Hall R.J."/>
            <person name="Oh S.D."/>
            <person name="Heiner C."/>
            <person name="Lin B."/>
            <person name="Strycharz-Glaven S.M."/>
        </authorList>
    </citation>
    <scope>NUCLEOTIDE SEQUENCE [LARGE SCALE GENOMIC DNA]</scope>
    <source>
        <strain evidence="1">NRL1</strain>
    </source>
</reference>
<gene>
    <name evidence="1" type="ORF">Tel_01700</name>
</gene>
<evidence type="ECO:0008006" key="3">
    <source>
        <dbReference type="Google" id="ProtNLM"/>
    </source>
</evidence>
<dbReference type="KEGG" id="tee:Tel_01700"/>
<accession>A0A0S2T9Y3</accession>
<keyword evidence="2" id="KW-1185">Reference proteome</keyword>
<dbReference type="CDD" id="cd20169">
    <property type="entry name" value="Peptidase_M90_mtfA"/>
    <property type="match status" value="1"/>
</dbReference>
<organism evidence="1 2">
    <name type="scientific">Candidatus Tenderia electrophaga</name>
    <dbReference type="NCBI Taxonomy" id="1748243"/>
    <lineage>
        <taxon>Bacteria</taxon>
        <taxon>Pseudomonadati</taxon>
        <taxon>Pseudomonadota</taxon>
        <taxon>Gammaproteobacteria</taxon>
        <taxon>Candidatus Tenderiales</taxon>
        <taxon>Candidatus Tenderiaceae</taxon>
        <taxon>Candidatus Tenderia</taxon>
    </lineage>
</organism>
<dbReference type="EMBL" id="CP013099">
    <property type="protein sequence ID" value="ALP51952.1"/>
    <property type="molecule type" value="Genomic_DNA"/>
</dbReference>
<evidence type="ECO:0000313" key="2">
    <source>
        <dbReference type="Proteomes" id="UP000055136"/>
    </source>
</evidence>
<dbReference type="GO" id="GO:0004177">
    <property type="term" value="F:aminopeptidase activity"/>
    <property type="evidence" value="ECO:0007669"/>
    <property type="project" value="TreeGrafter"/>
</dbReference>
<dbReference type="AlphaFoldDB" id="A0A0S2T9Y3"/>
<dbReference type="Pfam" id="PF06167">
    <property type="entry name" value="Peptidase_M90"/>
    <property type="match status" value="1"/>
</dbReference>
<dbReference type="GO" id="GO:0005829">
    <property type="term" value="C:cytosol"/>
    <property type="evidence" value="ECO:0007669"/>
    <property type="project" value="TreeGrafter"/>
</dbReference>
<dbReference type="SUPFAM" id="SSF55486">
    <property type="entry name" value="Metalloproteases ('zincins'), catalytic domain"/>
    <property type="match status" value="1"/>
</dbReference>
<dbReference type="FunFam" id="3.40.390.10:FF:000012">
    <property type="entry name" value="Protein MtfA"/>
    <property type="match status" value="1"/>
</dbReference>
<protein>
    <recommendedName>
        <fullName evidence="3">Zinc-dependent peptidase</fullName>
    </recommendedName>
</protein>
<dbReference type="Proteomes" id="UP000055136">
    <property type="component" value="Chromosome"/>
</dbReference>
<name>A0A0S2T9Y3_9GAMM</name>
<dbReference type="InterPro" id="IPR042252">
    <property type="entry name" value="MtfA_N"/>
</dbReference>
<dbReference type="STRING" id="1748243.Tel_01700"/>
<sequence>MNRLQRWWQQRFLRRHRIPLHLWEHCLAQSELLQRLDHKQRHRLRELASHFLHEKAIVGAGEIELTDEMRVWIAAQACLLILNLDLDYFSGWHEVIVYPDAFVARHEHHDEAGVVHELERELEGESWQQGPVILAWADARPGVRPYGHGSNVILHEFAHKLDMLNGAANGMPPLHAQMSRSDWTDALSQAYAHLCAQLNAGGQVAIDPYAGEDPAEFFAVMSETFFELPQVLFESYPEVYRQFGLFYRQDPLRRLLNL</sequence>
<dbReference type="Gene3D" id="3.40.390.10">
    <property type="entry name" value="Collagenase (Catalytic Domain)"/>
    <property type="match status" value="1"/>
</dbReference>
<proteinExistence type="predicted"/>
<dbReference type="GO" id="GO:0008237">
    <property type="term" value="F:metallopeptidase activity"/>
    <property type="evidence" value="ECO:0007669"/>
    <property type="project" value="InterPro"/>
</dbReference>
<evidence type="ECO:0000313" key="1">
    <source>
        <dbReference type="EMBL" id="ALP51952.1"/>
    </source>
</evidence>
<dbReference type="PANTHER" id="PTHR30164">
    <property type="entry name" value="MTFA PEPTIDASE"/>
    <property type="match status" value="1"/>
</dbReference>
<dbReference type="InterPro" id="IPR010384">
    <property type="entry name" value="MtfA_fam"/>
</dbReference>
<dbReference type="PANTHER" id="PTHR30164:SF2">
    <property type="entry name" value="PROTEIN MTFA"/>
    <property type="match status" value="1"/>
</dbReference>